<proteinExistence type="predicted"/>
<reference evidence="3" key="1">
    <citation type="submission" date="2017-01" db="EMBL/GenBank/DDBJ databases">
        <authorList>
            <person name="Varghese N."/>
            <person name="Submissions S."/>
        </authorList>
    </citation>
    <scope>NUCLEOTIDE SEQUENCE [LARGE SCALE GENOMIC DNA]</scope>
    <source>
        <strain evidence="3">DSM 21054</strain>
    </source>
</reference>
<protein>
    <submittedName>
        <fullName evidence="2">Uncharacterized protein</fullName>
    </submittedName>
</protein>
<dbReference type="Proteomes" id="UP000186917">
    <property type="component" value="Unassembled WGS sequence"/>
</dbReference>
<dbReference type="KEGG" id="fln:FLA_3886"/>
<feature type="transmembrane region" description="Helical" evidence="1">
    <location>
        <begin position="75"/>
        <end position="104"/>
    </location>
</feature>
<keyword evidence="1" id="KW-0472">Membrane</keyword>
<evidence type="ECO:0000256" key="1">
    <source>
        <dbReference type="SAM" id="Phobius"/>
    </source>
</evidence>
<organism evidence="2 3">
    <name type="scientific">Filimonas lacunae</name>
    <dbReference type="NCBI Taxonomy" id="477680"/>
    <lineage>
        <taxon>Bacteria</taxon>
        <taxon>Pseudomonadati</taxon>
        <taxon>Bacteroidota</taxon>
        <taxon>Chitinophagia</taxon>
        <taxon>Chitinophagales</taxon>
        <taxon>Chitinophagaceae</taxon>
        <taxon>Filimonas</taxon>
    </lineage>
</organism>
<dbReference type="AlphaFoldDB" id="A0A173MJP6"/>
<keyword evidence="1" id="KW-1133">Transmembrane helix</keyword>
<dbReference type="STRING" id="477680.SAMN05421788_103200"/>
<name>A0A173MJP6_9BACT</name>
<feature type="transmembrane region" description="Helical" evidence="1">
    <location>
        <begin position="45"/>
        <end position="63"/>
    </location>
</feature>
<dbReference type="RefSeq" id="WP_076378929.1">
    <property type="nucleotide sequence ID" value="NZ_AP017422.1"/>
</dbReference>
<keyword evidence="1" id="KW-0812">Transmembrane</keyword>
<sequence>MSDTNSFVVTLPLKRLRSYNIVADLMLLFSVIEFILIIYHYQQLYVAAIYGLLVAGIIGYRLYLQSQVKKSPHYFIRYAFFIAAPGWLLPNTGNVFVALLYIAAGLLEKKAKTPQTVTFSPDAIIFGGLPEKKIAWNLLSNVVLKDTLLTLDYKNNKLLQTEVITEVNEAVFNAFCARQLEKA</sequence>
<feature type="transmembrane region" description="Helical" evidence="1">
    <location>
        <begin position="21"/>
        <end position="39"/>
    </location>
</feature>
<keyword evidence="3" id="KW-1185">Reference proteome</keyword>
<evidence type="ECO:0000313" key="2">
    <source>
        <dbReference type="EMBL" id="SIT05671.1"/>
    </source>
</evidence>
<gene>
    <name evidence="2" type="ORF">SAMN05421788_103200</name>
</gene>
<evidence type="ECO:0000313" key="3">
    <source>
        <dbReference type="Proteomes" id="UP000186917"/>
    </source>
</evidence>
<dbReference type="EMBL" id="FTOR01000003">
    <property type="protein sequence ID" value="SIT05671.1"/>
    <property type="molecule type" value="Genomic_DNA"/>
</dbReference>
<accession>A0A173MJP6</accession>
<dbReference type="OrthoDB" id="660475at2"/>